<gene>
    <name evidence="3" type="ORF">NBR_LOCUS8804</name>
</gene>
<reference evidence="5" key="1">
    <citation type="submission" date="2016-04" db="UniProtKB">
        <authorList>
            <consortium name="WormBaseParasite"/>
        </authorList>
    </citation>
    <scope>IDENTIFICATION</scope>
</reference>
<feature type="chain" id="PRO_5043125046" evidence="2">
    <location>
        <begin position="19"/>
        <end position="250"/>
    </location>
</feature>
<dbReference type="OMA" id="MTINAVC"/>
<organism evidence="5">
    <name type="scientific">Nippostrongylus brasiliensis</name>
    <name type="common">Rat hookworm</name>
    <dbReference type="NCBI Taxonomy" id="27835"/>
    <lineage>
        <taxon>Eukaryota</taxon>
        <taxon>Metazoa</taxon>
        <taxon>Ecdysozoa</taxon>
        <taxon>Nematoda</taxon>
        <taxon>Chromadorea</taxon>
        <taxon>Rhabditida</taxon>
        <taxon>Rhabditina</taxon>
        <taxon>Rhabditomorpha</taxon>
        <taxon>Strongyloidea</taxon>
        <taxon>Heligmosomidae</taxon>
        <taxon>Nippostrongylus</taxon>
    </lineage>
</organism>
<evidence type="ECO:0000313" key="3">
    <source>
        <dbReference type="EMBL" id="VDL72393.1"/>
    </source>
</evidence>
<protein>
    <submittedName>
        <fullName evidence="5">Secreted protein</fullName>
    </submittedName>
</protein>
<keyword evidence="4" id="KW-1185">Reference proteome</keyword>
<evidence type="ECO:0000256" key="1">
    <source>
        <dbReference type="SAM" id="Coils"/>
    </source>
</evidence>
<dbReference type="AlphaFoldDB" id="A0A0N4XZZ2"/>
<feature type="signal peptide" evidence="2">
    <location>
        <begin position="1"/>
        <end position="18"/>
    </location>
</feature>
<accession>A0A0N4XZZ2</accession>
<feature type="coiled-coil region" evidence="1">
    <location>
        <begin position="221"/>
        <end position="248"/>
    </location>
</feature>
<sequence length="250" mass="26607">MGLKSVFPLLFLIAAVHANCRYGREDHRKPNATREIRSTEKDTILCIPCRIVAKVLSMYVSSATMTINAVCSVLQLGPSCDGAMKMFFGAATVGGTRHACSLVKFCVRAVSKFGDSIKKTADGVGGLITGGADIFGQLASNIPIFGGPLQSLIGNTGKKVGTLSGKIGSGLGSLVDGSFWDQTGRKKRSAGGMIEEEAKAYLDSLDFELPPGASEMDKAFKELSEQIKAKTLKALRRLEEQLPESEAKNV</sequence>
<evidence type="ECO:0000313" key="5">
    <source>
        <dbReference type="WBParaSite" id="NBR_0000880301-mRNA-1"/>
    </source>
</evidence>
<dbReference type="WBParaSite" id="NBR_0000880301-mRNA-1">
    <property type="protein sequence ID" value="NBR_0000880301-mRNA-1"/>
    <property type="gene ID" value="NBR_0000880301"/>
</dbReference>
<evidence type="ECO:0000256" key="2">
    <source>
        <dbReference type="SAM" id="SignalP"/>
    </source>
</evidence>
<dbReference type="EMBL" id="UYSL01020054">
    <property type="protein sequence ID" value="VDL72393.1"/>
    <property type="molecule type" value="Genomic_DNA"/>
</dbReference>
<reference evidence="3 4" key="2">
    <citation type="submission" date="2018-11" db="EMBL/GenBank/DDBJ databases">
        <authorList>
            <consortium name="Pathogen Informatics"/>
        </authorList>
    </citation>
    <scope>NUCLEOTIDE SEQUENCE [LARGE SCALE GENOMIC DNA]</scope>
</reference>
<proteinExistence type="predicted"/>
<keyword evidence="1" id="KW-0175">Coiled coil</keyword>
<dbReference type="Proteomes" id="UP000271162">
    <property type="component" value="Unassembled WGS sequence"/>
</dbReference>
<name>A0A0N4XZZ2_NIPBR</name>
<evidence type="ECO:0000313" key="4">
    <source>
        <dbReference type="Proteomes" id="UP000271162"/>
    </source>
</evidence>
<keyword evidence="2" id="KW-0732">Signal</keyword>